<dbReference type="PANTHER" id="PTHR43884">
    <property type="entry name" value="ACYL-COA DEHYDROGENASE"/>
    <property type="match status" value="1"/>
</dbReference>
<dbReference type="PROSITE" id="PS00073">
    <property type="entry name" value="ACYL_COA_DH_2"/>
    <property type="match status" value="1"/>
</dbReference>
<comment type="caution">
    <text evidence="9">The sequence shown here is derived from an EMBL/GenBank/DDBJ whole genome shotgun (WGS) entry which is preliminary data.</text>
</comment>
<keyword evidence="4 5" id="KW-0274">FAD</keyword>
<dbReference type="InterPro" id="IPR037069">
    <property type="entry name" value="AcylCoA_DH/ox_N_sf"/>
</dbReference>
<dbReference type="InterPro" id="IPR036250">
    <property type="entry name" value="AcylCo_DH-like_C"/>
</dbReference>
<evidence type="ECO:0000256" key="4">
    <source>
        <dbReference type="ARBA" id="ARBA00022827"/>
    </source>
</evidence>
<keyword evidence="10" id="KW-1185">Reference proteome</keyword>
<dbReference type="Gene3D" id="2.40.110.10">
    <property type="entry name" value="Butyryl-CoA Dehydrogenase, subunit A, domain 2"/>
    <property type="match status" value="1"/>
</dbReference>
<dbReference type="RefSeq" id="WP_344603663.1">
    <property type="nucleotide sequence ID" value="NZ_BAAAHE010000013.1"/>
</dbReference>
<evidence type="ECO:0000313" key="10">
    <source>
        <dbReference type="Proteomes" id="UP001500957"/>
    </source>
</evidence>
<dbReference type="InterPro" id="IPR006089">
    <property type="entry name" value="Acyl-CoA_DH_CS"/>
</dbReference>
<dbReference type="PANTHER" id="PTHR43884:SF12">
    <property type="entry name" value="ISOVALERYL-COA DEHYDROGENASE, MITOCHONDRIAL-RELATED"/>
    <property type="match status" value="1"/>
</dbReference>
<evidence type="ECO:0000256" key="3">
    <source>
        <dbReference type="ARBA" id="ARBA00022630"/>
    </source>
</evidence>
<dbReference type="InterPro" id="IPR009100">
    <property type="entry name" value="AcylCoA_DH/oxidase_NM_dom_sf"/>
</dbReference>
<reference evidence="10" key="1">
    <citation type="journal article" date="2019" name="Int. J. Syst. Evol. Microbiol.">
        <title>The Global Catalogue of Microorganisms (GCM) 10K type strain sequencing project: providing services to taxonomists for standard genome sequencing and annotation.</title>
        <authorList>
            <consortium name="The Broad Institute Genomics Platform"/>
            <consortium name="The Broad Institute Genome Sequencing Center for Infectious Disease"/>
            <person name="Wu L."/>
            <person name="Ma J."/>
        </authorList>
    </citation>
    <scope>NUCLEOTIDE SEQUENCE [LARGE SCALE GENOMIC DNA]</scope>
    <source>
        <strain evidence="10">JCM 10671</strain>
    </source>
</reference>
<proteinExistence type="inferred from homology"/>
<dbReference type="Proteomes" id="UP001500957">
    <property type="component" value="Unassembled WGS sequence"/>
</dbReference>
<dbReference type="Gene3D" id="1.10.540.10">
    <property type="entry name" value="Acyl-CoA dehydrogenase/oxidase, N-terminal domain"/>
    <property type="match status" value="1"/>
</dbReference>
<dbReference type="InterPro" id="IPR006091">
    <property type="entry name" value="Acyl-CoA_Oxase/DH_mid-dom"/>
</dbReference>
<evidence type="ECO:0000313" key="9">
    <source>
        <dbReference type="EMBL" id="GAA0615868.1"/>
    </source>
</evidence>
<dbReference type="InterPro" id="IPR009075">
    <property type="entry name" value="AcylCo_DH/oxidase_C"/>
</dbReference>
<dbReference type="InterPro" id="IPR046373">
    <property type="entry name" value="Acyl-CoA_Oxase/DH_mid-dom_sf"/>
</dbReference>
<dbReference type="Pfam" id="PF02771">
    <property type="entry name" value="Acyl-CoA_dh_N"/>
    <property type="match status" value="1"/>
</dbReference>
<dbReference type="Gene3D" id="1.20.140.10">
    <property type="entry name" value="Butyryl-CoA Dehydrogenase, subunit A, domain 3"/>
    <property type="match status" value="1"/>
</dbReference>
<evidence type="ECO:0000256" key="5">
    <source>
        <dbReference type="RuleBase" id="RU362125"/>
    </source>
</evidence>
<keyword evidence="3 5" id="KW-0285">Flavoprotein</keyword>
<organism evidence="9 10">
    <name type="scientific">Sporichthya brevicatena</name>
    <dbReference type="NCBI Taxonomy" id="171442"/>
    <lineage>
        <taxon>Bacteria</taxon>
        <taxon>Bacillati</taxon>
        <taxon>Actinomycetota</taxon>
        <taxon>Actinomycetes</taxon>
        <taxon>Sporichthyales</taxon>
        <taxon>Sporichthyaceae</taxon>
        <taxon>Sporichthya</taxon>
    </lineage>
</organism>
<comment type="similarity">
    <text evidence="2 5">Belongs to the acyl-CoA dehydrogenase family.</text>
</comment>
<keyword evidence="5" id="KW-0560">Oxidoreductase</keyword>
<comment type="cofactor">
    <cofactor evidence="1 5">
        <name>FAD</name>
        <dbReference type="ChEBI" id="CHEBI:57692"/>
    </cofactor>
</comment>
<protein>
    <submittedName>
        <fullName evidence="9">Acyl-CoA dehydrogenase family protein</fullName>
    </submittedName>
</protein>
<name>A0ABP3RSX0_9ACTN</name>
<dbReference type="InterPro" id="IPR013786">
    <property type="entry name" value="AcylCoA_DH/ox_N"/>
</dbReference>
<gene>
    <name evidence="9" type="ORF">GCM10009547_17300</name>
</gene>
<dbReference type="EMBL" id="BAAAHE010000013">
    <property type="protein sequence ID" value="GAA0615868.1"/>
    <property type="molecule type" value="Genomic_DNA"/>
</dbReference>
<feature type="domain" description="Acyl-CoA dehydrogenase/oxidase C-terminal" evidence="6">
    <location>
        <begin position="241"/>
        <end position="386"/>
    </location>
</feature>
<dbReference type="SUPFAM" id="SSF56645">
    <property type="entry name" value="Acyl-CoA dehydrogenase NM domain-like"/>
    <property type="match status" value="1"/>
</dbReference>
<dbReference type="SUPFAM" id="SSF47203">
    <property type="entry name" value="Acyl-CoA dehydrogenase C-terminal domain-like"/>
    <property type="match status" value="1"/>
</dbReference>
<sequence>MRNPLDDPNRPVYDSDHRLFRDSVRTFLKRSVVPFDEEWESKGIIDRSFYTAAGEAGLLLFGTPTEFGGAGTNDFRLNAILGEEAARAGMSSAGLSLALQNDVVGAYMLELTNAEQQQRWLPGLTSGELVGAIAMSEPGTGSDLAGITTRARREGDHYVLDGAKTFISSGQNADLVIVVARTGDHPHRGLSLLVVERGTPGFERGRNLDKIGLHGQDTSELFFSEARVPVANLLGNEGEAFSYLVKNLPQERLSLACTALGAAGGVLSSTYDYVTNRKAFGQKIGSFQNSRFVFAELVTELTIARTFLDDCVRLHVAGELSAEQAAMAKYWVTELQVRTADRCLQLHGGYGYMREYPVSRAFVDARVQTIYGGTNEIMREIIGRSLGL</sequence>
<dbReference type="Pfam" id="PF00441">
    <property type="entry name" value="Acyl-CoA_dh_1"/>
    <property type="match status" value="1"/>
</dbReference>
<evidence type="ECO:0000256" key="2">
    <source>
        <dbReference type="ARBA" id="ARBA00009347"/>
    </source>
</evidence>
<feature type="domain" description="Acyl-CoA dehydrogenase/oxidase N-terminal" evidence="8">
    <location>
        <begin position="15"/>
        <end position="128"/>
    </location>
</feature>
<evidence type="ECO:0000259" key="7">
    <source>
        <dbReference type="Pfam" id="PF02770"/>
    </source>
</evidence>
<accession>A0ABP3RSX0</accession>
<feature type="domain" description="Acyl-CoA oxidase/dehydrogenase middle" evidence="7">
    <location>
        <begin position="132"/>
        <end position="224"/>
    </location>
</feature>
<evidence type="ECO:0000259" key="6">
    <source>
        <dbReference type="Pfam" id="PF00441"/>
    </source>
</evidence>
<evidence type="ECO:0000256" key="1">
    <source>
        <dbReference type="ARBA" id="ARBA00001974"/>
    </source>
</evidence>
<dbReference type="Pfam" id="PF02770">
    <property type="entry name" value="Acyl-CoA_dh_M"/>
    <property type="match status" value="1"/>
</dbReference>
<evidence type="ECO:0000259" key="8">
    <source>
        <dbReference type="Pfam" id="PF02771"/>
    </source>
</evidence>